<feature type="transmembrane region" description="Helical" evidence="1">
    <location>
        <begin position="12"/>
        <end position="32"/>
    </location>
</feature>
<reference evidence="2 3" key="1">
    <citation type="submission" date="2017-02" db="EMBL/GenBank/DDBJ databases">
        <title>Pseudoalteromonas ulvae TC14 Genome.</title>
        <authorList>
            <person name="Molmeret M."/>
        </authorList>
    </citation>
    <scope>NUCLEOTIDE SEQUENCE [LARGE SCALE GENOMIC DNA]</scope>
    <source>
        <strain evidence="2">TC14</strain>
    </source>
</reference>
<organism evidence="2 3">
    <name type="scientific">Pseudoalteromonas ulvae</name>
    <dbReference type="NCBI Taxonomy" id="107327"/>
    <lineage>
        <taxon>Bacteria</taxon>
        <taxon>Pseudomonadati</taxon>
        <taxon>Pseudomonadota</taxon>
        <taxon>Gammaproteobacteria</taxon>
        <taxon>Alteromonadales</taxon>
        <taxon>Pseudoalteromonadaceae</taxon>
        <taxon>Pseudoalteromonas</taxon>
    </lineage>
</organism>
<dbReference type="Pfam" id="PF07963">
    <property type="entry name" value="N_methyl"/>
    <property type="match status" value="1"/>
</dbReference>
<evidence type="ECO:0000256" key="1">
    <source>
        <dbReference type="SAM" id="Phobius"/>
    </source>
</evidence>
<protein>
    <submittedName>
        <fullName evidence="2">Prepilin-type cleavage/methylation domain-containing protein</fullName>
    </submittedName>
</protein>
<accession>A0A244CQ42</accession>
<keyword evidence="3" id="KW-1185">Reference proteome</keyword>
<dbReference type="InterPro" id="IPR012902">
    <property type="entry name" value="N_methyl_site"/>
</dbReference>
<keyword evidence="1" id="KW-0812">Transmembrane</keyword>
<keyword evidence="1" id="KW-0472">Membrane</keyword>
<dbReference type="NCBIfam" id="TIGR02532">
    <property type="entry name" value="IV_pilin_GFxxxE"/>
    <property type="match status" value="1"/>
</dbReference>
<name>A0A244CQ42_PSEDV</name>
<comment type="caution">
    <text evidence="2">The sequence shown here is derived from an EMBL/GenBank/DDBJ whole genome shotgun (WGS) entry which is preliminary data.</text>
</comment>
<evidence type="ECO:0000313" key="2">
    <source>
        <dbReference type="EMBL" id="OUL57688.1"/>
    </source>
</evidence>
<keyword evidence="1" id="KW-1133">Transmembrane helix</keyword>
<proteinExistence type="predicted"/>
<gene>
    <name evidence="2" type="ORF">B1199_11555</name>
</gene>
<dbReference type="OrthoDB" id="5768437at2"/>
<dbReference type="AlphaFoldDB" id="A0A244CQ42"/>
<evidence type="ECO:0000313" key="3">
    <source>
        <dbReference type="Proteomes" id="UP000194841"/>
    </source>
</evidence>
<dbReference type="Proteomes" id="UP000194841">
    <property type="component" value="Unassembled WGS sequence"/>
</dbReference>
<dbReference type="EMBL" id="MWPV01000003">
    <property type="protein sequence ID" value="OUL57688.1"/>
    <property type="molecule type" value="Genomic_DNA"/>
</dbReference>
<sequence length="141" mass="15110">MPLKINKTQQGFSLLEVVIAMLVASIALLGLASGQAKSLQFASNSLDYTVSIIQANNAVERVWANLCGLQHGVVAYDAAFEAQLDPALARYDLTITPAAPAAFNNNLSVNVSWNDDRMTDQLANSVTLSPEYPNLNAGCRL</sequence>
<dbReference type="RefSeq" id="WP_086744271.1">
    <property type="nucleotide sequence ID" value="NZ_MWPV01000003.1"/>
</dbReference>